<evidence type="ECO:0000256" key="1">
    <source>
        <dbReference type="SAM" id="MobiDB-lite"/>
    </source>
</evidence>
<feature type="region of interest" description="Disordered" evidence="1">
    <location>
        <begin position="52"/>
        <end position="74"/>
    </location>
</feature>
<dbReference type="EMBL" id="JANPWB010000006">
    <property type="protein sequence ID" value="KAJ1181335.1"/>
    <property type="molecule type" value="Genomic_DNA"/>
</dbReference>
<accession>A0AAV7TYP3</accession>
<protein>
    <submittedName>
        <fullName evidence="2">Uncharacterized protein</fullName>
    </submittedName>
</protein>
<evidence type="ECO:0000313" key="2">
    <source>
        <dbReference type="EMBL" id="KAJ1181335.1"/>
    </source>
</evidence>
<organism evidence="2 3">
    <name type="scientific">Pleurodeles waltl</name>
    <name type="common">Iberian ribbed newt</name>
    <dbReference type="NCBI Taxonomy" id="8319"/>
    <lineage>
        <taxon>Eukaryota</taxon>
        <taxon>Metazoa</taxon>
        <taxon>Chordata</taxon>
        <taxon>Craniata</taxon>
        <taxon>Vertebrata</taxon>
        <taxon>Euteleostomi</taxon>
        <taxon>Amphibia</taxon>
        <taxon>Batrachia</taxon>
        <taxon>Caudata</taxon>
        <taxon>Salamandroidea</taxon>
        <taxon>Salamandridae</taxon>
        <taxon>Pleurodelinae</taxon>
        <taxon>Pleurodeles</taxon>
    </lineage>
</organism>
<dbReference type="Proteomes" id="UP001066276">
    <property type="component" value="Chromosome 3_2"/>
</dbReference>
<sequence length="74" mass="8373">MLWRGRATKEDGRLSSKLRAAAILVRRRGLLSGRGEHPAWRQSCGLLVKRGPRGGQSRVIQVPRSALRSREEKR</sequence>
<gene>
    <name evidence="2" type="ORF">NDU88_006543</name>
</gene>
<evidence type="ECO:0000313" key="3">
    <source>
        <dbReference type="Proteomes" id="UP001066276"/>
    </source>
</evidence>
<reference evidence="2" key="1">
    <citation type="journal article" date="2022" name="bioRxiv">
        <title>Sequencing and chromosome-scale assembly of the giantPleurodeles waltlgenome.</title>
        <authorList>
            <person name="Brown T."/>
            <person name="Elewa A."/>
            <person name="Iarovenko S."/>
            <person name="Subramanian E."/>
            <person name="Araus A.J."/>
            <person name="Petzold A."/>
            <person name="Susuki M."/>
            <person name="Suzuki K.-i.T."/>
            <person name="Hayashi T."/>
            <person name="Toyoda A."/>
            <person name="Oliveira C."/>
            <person name="Osipova E."/>
            <person name="Leigh N.D."/>
            <person name="Simon A."/>
            <person name="Yun M.H."/>
        </authorList>
    </citation>
    <scope>NUCLEOTIDE SEQUENCE</scope>
    <source>
        <strain evidence="2">20211129_DDA</strain>
        <tissue evidence="2">Liver</tissue>
    </source>
</reference>
<name>A0AAV7TYP3_PLEWA</name>
<comment type="caution">
    <text evidence="2">The sequence shown here is derived from an EMBL/GenBank/DDBJ whole genome shotgun (WGS) entry which is preliminary data.</text>
</comment>
<dbReference type="AlphaFoldDB" id="A0AAV7TYP3"/>
<keyword evidence="3" id="KW-1185">Reference proteome</keyword>
<proteinExistence type="predicted"/>